<evidence type="ECO:0000256" key="5">
    <source>
        <dbReference type="ARBA" id="ARBA00022989"/>
    </source>
</evidence>
<dbReference type="PANTHER" id="PTHR42810:SF2">
    <property type="entry name" value="PURINE PERMEASE C1399.01C-RELATED"/>
    <property type="match status" value="1"/>
</dbReference>
<feature type="transmembrane region" description="Helical" evidence="7">
    <location>
        <begin position="106"/>
        <end position="125"/>
    </location>
</feature>
<feature type="transmembrane region" description="Helical" evidence="7">
    <location>
        <begin position="324"/>
        <end position="347"/>
    </location>
</feature>
<feature type="transmembrane region" description="Helical" evidence="7">
    <location>
        <begin position="82"/>
        <end position="100"/>
    </location>
</feature>
<dbReference type="Pfam" id="PF00860">
    <property type="entry name" value="Xan_ur_permease"/>
    <property type="match status" value="1"/>
</dbReference>
<feature type="transmembrane region" description="Helical" evidence="7">
    <location>
        <begin position="132"/>
        <end position="152"/>
    </location>
</feature>
<dbReference type="EMBL" id="BAAAOB010000004">
    <property type="protein sequence ID" value="GAA1796665.1"/>
    <property type="molecule type" value="Genomic_DNA"/>
</dbReference>
<keyword evidence="3" id="KW-0813">Transport</keyword>
<comment type="subcellular location">
    <subcellularLocation>
        <location evidence="1">Membrane</location>
        <topology evidence="1">Multi-pass membrane protein</topology>
    </subcellularLocation>
</comment>
<feature type="transmembrane region" description="Helical" evidence="7">
    <location>
        <begin position="199"/>
        <end position="218"/>
    </location>
</feature>
<feature type="transmembrane region" description="Helical" evidence="7">
    <location>
        <begin position="408"/>
        <end position="426"/>
    </location>
</feature>
<evidence type="ECO:0000256" key="3">
    <source>
        <dbReference type="ARBA" id="ARBA00022448"/>
    </source>
</evidence>
<keyword evidence="9" id="KW-1185">Reference proteome</keyword>
<evidence type="ECO:0000313" key="9">
    <source>
        <dbReference type="Proteomes" id="UP001500851"/>
    </source>
</evidence>
<evidence type="ECO:0000256" key="1">
    <source>
        <dbReference type="ARBA" id="ARBA00004141"/>
    </source>
</evidence>
<dbReference type="InterPro" id="IPR006042">
    <property type="entry name" value="Xan_ur_permease"/>
</dbReference>
<dbReference type="RefSeq" id="WP_344033053.1">
    <property type="nucleotide sequence ID" value="NZ_BAAAOB010000004.1"/>
</dbReference>
<comment type="caution">
    <text evidence="8">The sequence shown here is derived from an EMBL/GenBank/DDBJ whole genome shotgun (WGS) entry which is preliminary data.</text>
</comment>
<evidence type="ECO:0000256" key="6">
    <source>
        <dbReference type="ARBA" id="ARBA00023136"/>
    </source>
</evidence>
<accession>A0ABN2LQI4</accession>
<feature type="transmembrane region" description="Helical" evidence="7">
    <location>
        <begin position="172"/>
        <end position="192"/>
    </location>
</feature>
<evidence type="ECO:0000256" key="4">
    <source>
        <dbReference type="ARBA" id="ARBA00022692"/>
    </source>
</evidence>
<dbReference type="InterPro" id="IPR006043">
    <property type="entry name" value="NCS2"/>
</dbReference>
<dbReference type="NCBIfam" id="TIGR00801">
    <property type="entry name" value="ncs2"/>
    <property type="match status" value="1"/>
</dbReference>
<organism evidence="8 9">
    <name type="scientific">Leucobacter iarius</name>
    <dbReference type="NCBI Taxonomy" id="333963"/>
    <lineage>
        <taxon>Bacteria</taxon>
        <taxon>Bacillati</taxon>
        <taxon>Actinomycetota</taxon>
        <taxon>Actinomycetes</taxon>
        <taxon>Micrococcales</taxon>
        <taxon>Microbacteriaceae</taxon>
        <taxon>Leucobacter</taxon>
    </lineage>
</organism>
<evidence type="ECO:0000313" key="8">
    <source>
        <dbReference type="EMBL" id="GAA1796665.1"/>
    </source>
</evidence>
<evidence type="ECO:0000256" key="2">
    <source>
        <dbReference type="ARBA" id="ARBA00008821"/>
    </source>
</evidence>
<gene>
    <name evidence="8" type="ORF">GCM10009768_27110</name>
</gene>
<reference evidence="8 9" key="1">
    <citation type="journal article" date="2019" name="Int. J. Syst. Evol. Microbiol.">
        <title>The Global Catalogue of Microorganisms (GCM) 10K type strain sequencing project: providing services to taxonomists for standard genome sequencing and annotation.</title>
        <authorList>
            <consortium name="The Broad Institute Genomics Platform"/>
            <consortium name="The Broad Institute Genome Sequencing Center for Infectious Disease"/>
            <person name="Wu L."/>
            <person name="Ma J."/>
        </authorList>
    </citation>
    <scope>NUCLEOTIDE SEQUENCE [LARGE SCALE GENOMIC DNA]</scope>
    <source>
        <strain evidence="8 9">JCM 14736</strain>
    </source>
</reference>
<dbReference type="PANTHER" id="PTHR42810">
    <property type="entry name" value="PURINE PERMEASE C1399.01C-RELATED"/>
    <property type="match status" value="1"/>
</dbReference>
<protein>
    <submittedName>
        <fullName evidence="8">Solute carrier family 23 protein</fullName>
    </submittedName>
</protein>
<dbReference type="Proteomes" id="UP001500851">
    <property type="component" value="Unassembled WGS sequence"/>
</dbReference>
<feature type="transmembrane region" description="Helical" evidence="7">
    <location>
        <begin position="58"/>
        <end position="75"/>
    </location>
</feature>
<name>A0ABN2LQI4_9MICO</name>
<sequence>MALPWKLHGDGRTVANDAIVLPEERLGWVKTIGFGAQHVVAMFGATFLVPLLTGFSPTATLFFSGLGTLLFLLLTGNRLPSYLGSSFAFIAPVLAATAGGGDLARASFGILAIGVLMAIIGLIVVRFGAGWINALMPPVVMGAIVALIGLNLAPAVRNNWNGGVNAPPETVVPSAVVAFITIVSILLITVLFRGLAGRLAIVLGMAVGYVAAACFGLVDFEKIAQADWLGLPEFHAVANPFADPSLWGLLPAFLPVVLVLIAENVGHVKSVGLMIGRDLDPLTGRALLADGISTVLAGFGGGSGTTTYGENIGVMAATRVYSTAAYWVAGIVAILLGFSPKVGAVIFSVPSGVLGGVTVALYGLIGLIGVKIWLDNKVDFSKPINQFTAAIPLIVGIADFTIKVDAVVFNGIALGTVSAILIYHLMNGLGRLRGTVAAPTAVPAPTEGGADASSVTDR</sequence>
<keyword evidence="4 7" id="KW-0812">Transmembrane</keyword>
<proteinExistence type="inferred from homology"/>
<comment type="similarity">
    <text evidence="2">Belongs to the nucleobase:cation symporter-2 (NCS2) (TC 2.A.40) family.</text>
</comment>
<keyword evidence="6 7" id="KW-0472">Membrane</keyword>
<feature type="transmembrane region" description="Helical" evidence="7">
    <location>
        <begin position="353"/>
        <end position="374"/>
    </location>
</feature>
<evidence type="ECO:0000256" key="7">
    <source>
        <dbReference type="SAM" id="Phobius"/>
    </source>
</evidence>
<keyword evidence="5 7" id="KW-1133">Transmembrane helix</keyword>
<feature type="transmembrane region" description="Helical" evidence="7">
    <location>
        <begin position="246"/>
        <end position="265"/>
    </location>
</feature>